<reference evidence="8 9" key="1">
    <citation type="submission" date="2020-07" db="EMBL/GenBank/DDBJ databases">
        <title>Sequencing the genomes of 1000 actinobacteria strains.</title>
        <authorList>
            <person name="Klenk H.-P."/>
        </authorList>
    </citation>
    <scope>NUCLEOTIDE SEQUENCE [LARGE SCALE GENOMIC DNA]</scope>
    <source>
        <strain evidence="8 9">DSM 42178</strain>
    </source>
</reference>
<keyword evidence="2 6" id="KW-0808">Transferase</keyword>
<dbReference type="SUPFAM" id="SSF53613">
    <property type="entry name" value="Ribokinase-like"/>
    <property type="match status" value="1"/>
</dbReference>
<sequence>MTLKTMVMAPVPILTVTIEADDGEGAEIHVHAGGQGLWQARVLASLDVPVVLCGCFGGESGGVVQQLVRDEGIAVRPVARTGANGAYVHDRRSGERVIVAETPGDPLTRHELDDLYNAALAEGLRADICLLSGPADPALVHADAYRRLAHDLRSNGKRVIVDLTGPLLEASLAGGVDLLKISHEEVLDDGRAAGDEPRELVPAMRRLREQGADTVVVSRADRSTLALVGEEVREVVLPHMEVAEPKGAGDSMTAGMAAGLARGLDIEGAVRLGAAAGALNVTRHGLGTVHPDAAEQMARRVTLRDLRL</sequence>
<dbReference type="EC" id="2.7.1.56" evidence="8"/>
<comment type="similarity">
    <text evidence="1">Belongs to the carbohydrate kinase PfkB family.</text>
</comment>
<keyword evidence="3" id="KW-0547">Nucleotide-binding</keyword>
<comment type="caution">
    <text evidence="8">The sequence shown here is derived from an EMBL/GenBank/DDBJ whole genome shotgun (WGS) entry which is preliminary data.</text>
</comment>
<evidence type="ECO:0000256" key="2">
    <source>
        <dbReference type="ARBA" id="ARBA00022679"/>
    </source>
</evidence>
<evidence type="ECO:0000256" key="4">
    <source>
        <dbReference type="ARBA" id="ARBA00022777"/>
    </source>
</evidence>
<dbReference type="InterPro" id="IPR011611">
    <property type="entry name" value="PfkB_dom"/>
</dbReference>
<dbReference type="PANTHER" id="PTHR46566:SF2">
    <property type="entry name" value="ATP-DEPENDENT 6-PHOSPHOFRUCTOKINASE ISOZYME 2"/>
    <property type="match status" value="1"/>
</dbReference>
<dbReference type="EMBL" id="JACBZD010000001">
    <property type="protein sequence ID" value="NYI03644.1"/>
    <property type="molecule type" value="Genomic_DNA"/>
</dbReference>
<dbReference type="Gene3D" id="3.40.1190.20">
    <property type="match status" value="1"/>
</dbReference>
<dbReference type="PIRSF" id="PIRSF000535">
    <property type="entry name" value="1PFK/6PFK/LacC"/>
    <property type="match status" value="1"/>
</dbReference>
<dbReference type="InterPro" id="IPR017583">
    <property type="entry name" value="Tagatose/fructose_Pkinase"/>
</dbReference>
<evidence type="ECO:0000313" key="9">
    <source>
        <dbReference type="Proteomes" id="UP000567795"/>
    </source>
</evidence>
<evidence type="ECO:0000256" key="1">
    <source>
        <dbReference type="ARBA" id="ARBA00010688"/>
    </source>
</evidence>
<organism evidence="8 9">
    <name type="scientific">Allostreptomyces psammosilenae</name>
    <dbReference type="NCBI Taxonomy" id="1892865"/>
    <lineage>
        <taxon>Bacteria</taxon>
        <taxon>Bacillati</taxon>
        <taxon>Actinomycetota</taxon>
        <taxon>Actinomycetes</taxon>
        <taxon>Kitasatosporales</taxon>
        <taxon>Streptomycetaceae</taxon>
        <taxon>Allostreptomyces</taxon>
    </lineage>
</organism>
<proteinExistence type="inferred from homology"/>
<protein>
    <submittedName>
        <fullName evidence="8">1-phosphofructokinase</fullName>
        <ecNumber evidence="8">2.7.1.56</ecNumber>
    </submittedName>
</protein>
<evidence type="ECO:0000256" key="6">
    <source>
        <dbReference type="PIRNR" id="PIRNR000535"/>
    </source>
</evidence>
<feature type="domain" description="Carbohydrate kinase PfkB" evidence="7">
    <location>
        <begin position="20"/>
        <end position="290"/>
    </location>
</feature>
<evidence type="ECO:0000259" key="7">
    <source>
        <dbReference type="Pfam" id="PF00294"/>
    </source>
</evidence>
<keyword evidence="5" id="KW-0067">ATP-binding</keyword>
<keyword evidence="4 8" id="KW-0418">Kinase</keyword>
<keyword evidence="9" id="KW-1185">Reference proteome</keyword>
<evidence type="ECO:0000313" key="8">
    <source>
        <dbReference type="EMBL" id="NYI03644.1"/>
    </source>
</evidence>
<name>A0A852ZS11_9ACTN</name>
<gene>
    <name evidence="8" type="ORF">FHU37_000587</name>
</gene>
<dbReference type="Pfam" id="PF00294">
    <property type="entry name" value="PfkB"/>
    <property type="match status" value="1"/>
</dbReference>
<dbReference type="GO" id="GO:0005524">
    <property type="term" value="F:ATP binding"/>
    <property type="evidence" value="ECO:0007669"/>
    <property type="project" value="UniProtKB-KW"/>
</dbReference>
<dbReference type="GO" id="GO:0008662">
    <property type="term" value="F:1-phosphofructokinase activity"/>
    <property type="evidence" value="ECO:0007669"/>
    <property type="project" value="UniProtKB-EC"/>
</dbReference>
<accession>A0A852ZS11</accession>
<dbReference type="Proteomes" id="UP000567795">
    <property type="component" value="Unassembled WGS sequence"/>
</dbReference>
<evidence type="ECO:0000256" key="5">
    <source>
        <dbReference type="ARBA" id="ARBA00022840"/>
    </source>
</evidence>
<dbReference type="InterPro" id="IPR029056">
    <property type="entry name" value="Ribokinase-like"/>
</dbReference>
<dbReference type="RefSeq" id="WP_218903920.1">
    <property type="nucleotide sequence ID" value="NZ_JACBZD010000001.1"/>
</dbReference>
<evidence type="ECO:0000256" key="3">
    <source>
        <dbReference type="ARBA" id="ARBA00022741"/>
    </source>
</evidence>
<dbReference type="PANTHER" id="PTHR46566">
    <property type="entry name" value="1-PHOSPHOFRUCTOKINASE-RELATED"/>
    <property type="match status" value="1"/>
</dbReference>
<dbReference type="AlphaFoldDB" id="A0A852ZS11"/>